<dbReference type="Proteomes" id="UP000121539">
    <property type="component" value="Segment"/>
</dbReference>
<name>A0A060CY15_9GAMA</name>
<keyword evidence="3" id="KW-0946">Virion</keyword>
<evidence type="ECO:0000313" key="5">
    <source>
        <dbReference type="Proteomes" id="UP000121539"/>
    </source>
</evidence>
<keyword evidence="5" id="KW-1185">Reference proteome</keyword>
<organism evidence="4 5">
    <name type="scientific">Bovine gammaherpesvirus 6</name>
    <dbReference type="NCBI Taxonomy" id="1504288"/>
    <lineage>
        <taxon>Viruses</taxon>
        <taxon>Duplodnaviria</taxon>
        <taxon>Heunggongvirae</taxon>
        <taxon>Peploviricota</taxon>
        <taxon>Herviviricetes</taxon>
        <taxon>Herpesvirales</taxon>
        <taxon>Orthoherpesviridae</taxon>
        <taxon>Gammaherpesvirinae</taxon>
        <taxon>Macavirus</taxon>
        <taxon>Macavirus bovinegamma6</taxon>
    </lineage>
</organism>
<dbReference type="GO" id="GO:0019028">
    <property type="term" value="C:viral capsid"/>
    <property type="evidence" value="ECO:0007669"/>
    <property type="project" value="UniProtKB-KW"/>
</dbReference>
<proteinExistence type="inferred from homology"/>
<dbReference type="OrthoDB" id="7560at10239"/>
<sequence>MFVDSKIIVSCTSRLYADEISKLQEKIGAVVPLIDSHANQNLHSMGLSPTTHTDITSDYVLMFNYLSKCTLAVLEEVNADSLVLTKIQKNQAYQIKNIYQPFFHWDNNMQLCVIPPLFGKESNTVALESNNFTLLLPSVVPTEIAHEALQKFLTFHTYSRVIRAEPAAAAFENVVAATNYINYMGATYFLNVEHSEASGALAILDNLSLYLAIMVAMIPRACVRLITAVMRQGENELLGVLRNIVPEEFNAFNLNIDNIEEEMSRLGVMMTYLQTLSSIFNLGPKLQLSSYISENLVATCWISS</sequence>
<evidence type="ECO:0000256" key="1">
    <source>
        <dbReference type="ARBA" id="ARBA00022561"/>
    </source>
</evidence>
<dbReference type="Pfam" id="PF01802">
    <property type="entry name" value="Herpes_V23"/>
    <property type="match status" value="1"/>
</dbReference>
<evidence type="ECO:0000256" key="3">
    <source>
        <dbReference type="ARBA" id="ARBA00022844"/>
    </source>
</evidence>
<accession>A0A060CY15</accession>
<dbReference type="RefSeq" id="YP_009042005.1">
    <property type="nucleotide sequence ID" value="NC_024303.1"/>
</dbReference>
<dbReference type="EMBL" id="KJ705001">
    <property type="protein sequence ID" value="AIB03181.1"/>
    <property type="molecule type" value="Genomic_DNA"/>
</dbReference>
<gene>
    <name evidence="4" type="ORF">BoHV6ORF26</name>
</gene>
<reference evidence="4 5" key="1">
    <citation type="journal article" date="2014" name="J. Gen. Virol.">
        <title>Novel gammaherpesvirus functions encoded by bovine herpesvirus 6 (bovine lymphotropic virus).</title>
        <authorList>
            <person name="Jia J."/>
            <person name="Delhon G."/>
            <person name="Tulman E.R."/>
            <person name="Diel D.G."/>
            <person name="Osorio F.A."/>
            <person name="Wen X."/>
            <person name="Kutish G.F."/>
            <person name="Rock D.L."/>
        </authorList>
    </citation>
    <scope>NUCLEOTIDE SEQUENCE [LARGE SCALE GENOMIC DNA]</scope>
    <source>
        <strain evidence="4">Pennsylvania 47</strain>
    </source>
</reference>
<dbReference type="GeneID" id="19620160"/>
<keyword evidence="2" id="KW-1048">Host nucleus</keyword>
<protein>
    <submittedName>
        <fullName evidence="4">Capsid triplex subunit 2</fullName>
    </submittedName>
</protein>
<dbReference type="GO" id="GO:0005198">
    <property type="term" value="F:structural molecule activity"/>
    <property type="evidence" value="ECO:0007669"/>
    <property type="project" value="InterPro"/>
</dbReference>
<dbReference type="KEGG" id="vg:19620160"/>
<evidence type="ECO:0000313" key="4">
    <source>
        <dbReference type="EMBL" id="AIB03181.1"/>
    </source>
</evidence>
<evidence type="ECO:0000256" key="2">
    <source>
        <dbReference type="ARBA" id="ARBA00022562"/>
    </source>
</evidence>
<keyword evidence="1" id="KW-0167">Capsid protein</keyword>
<dbReference type="HAMAP" id="MF_04019">
    <property type="entry name" value="HSV_TRX2"/>
    <property type="match status" value="1"/>
</dbReference>
<dbReference type="InterPro" id="IPR002690">
    <property type="entry name" value="Herpes_capsid_2"/>
</dbReference>